<dbReference type="EMBL" id="JAULSO010000005">
    <property type="protein sequence ID" value="KAK3682278.1"/>
    <property type="molecule type" value="Genomic_DNA"/>
</dbReference>
<proteinExistence type="predicted"/>
<evidence type="ECO:0000313" key="2">
    <source>
        <dbReference type="EMBL" id="KAK3682278.1"/>
    </source>
</evidence>
<name>A0AAE1C7X7_9PEZI</name>
<reference evidence="2" key="2">
    <citation type="submission" date="2023-06" db="EMBL/GenBank/DDBJ databases">
        <authorList>
            <consortium name="Lawrence Berkeley National Laboratory"/>
            <person name="Haridas S."/>
            <person name="Hensen N."/>
            <person name="Bonometti L."/>
            <person name="Westerberg I."/>
            <person name="Brannstrom I.O."/>
            <person name="Guillou S."/>
            <person name="Cros-Aarteil S."/>
            <person name="Calhoun S."/>
            <person name="Kuo A."/>
            <person name="Mondo S."/>
            <person name="Pangilinan J."/>
            <person name="Riley R."/>
            <person name="Labutti K."/>
            <person name="Andreopoulos B."/>
            <person name="Lipzen A."/>
            <person name="Chen C."/>
            <person name="Yanf M."/>
            <person name="Daum C."/>
            <person name="Ng V."/>
            <person name="Clum A."/>
            <person name="Steindorff A."/>
            <person name="Ohm R."/>
            <person name="Martin F."/>
            <person name="Silar P."/>
            <person name="Natvig D."/>
            <person name="Lalanne C."/>
            <person name="Gautier V."/>
            <person name="Ament-Velasquez S.L."/>
            <person name="Kruys A."/>
            <person name="Hutchinson M.I."/>
            <person name="Powell A.J."/>
            <person name="Barry K."/>
            <person name="Miller A.N."/>
            <person name="Grigoriev I.V."/>
            <person name="Debuchy R."/>
            <person name="Gladieux P."/>
            <person name="Thoren M.H."/>
            <person name="Johannesson H."/>
        </authorList>
    </citation>
    <scope>NUCLEOTIDE SEQUENCE</scope>
    <source>
        <strain evidence="2">CBS 314.62</strain>
    </source>
</reference>
<accession>A0AAE1C7X7</accession>
<comment type="caution">
    <text evidence="2">The sequence shown here is derived from an EMBL/GenBank/DDBJ whole genome shotgun (WGS) entry which is preliminary data.</text>
</comment>
<evidence type="ECO:0000313" key="3">
    <source>
        <dbReference type="Proteomes" id="UP001270362"/>
    </source>
</evidence>
<keyword evidence="3" id="KW-1185">Reference proteome</keyword>
<evidence type="ECO:0000256" key="1">
    <source>
        <dbReference type="SAM" id="MobiDB-lite"/>
    </source>
</evidence>
<reference evidence="2" key="1">
    <citation type="journal article" date="2023" name="Mol. Phylogenet. Evol.">
        <title>Genome-scale phylogeny and comparative genomics of the fungal order Sordariales.</title>
        <authorList>
            <person name="Hensen N."/>
            <person name="Bonometti L."/>
            <person name="Westerberg I."/>
            <person name="Brannstrom I.O."/>
            <person name="Guillou S."/>
            <person name="Cros-Aarteil S."/>
            <person name="Calhoun S."/>
            <person name="Haridas S."/>
            <person name="Kuo A."/>
            <person name="Mondo S."/>
            <person name="Pangilinan J."/>
            <person name="Riley R."/>
            <person name="LaButti K."/>
            <person name="Andreopoulos B."/>
            <person name="Lipzen A."/>
            <person name="Chen C."/>
            <person name="Yan M."/>
            <person name="Daum C."/>
            <person name="Ng V."/>
            <person name="Clum A."/>
            <person name="Steindorff A."/>
            <person name="Ohm R.A."/>
            <person name="Martin F."/>
            <person name="Silar P."/>
            <person name="Natvig D.O."/>
            <person name="Lalanne C."/>
            <person name="Gautier V."/>
            <person name="Ament-Velasquez S.L."/>
            <person name="Kruys A."/>
            <person name="Hutchinson M.I."/>
            <person name="Powell A.J."/>
            <person name="Barry K."/>
            <person name="Miller A.N."/>
            <person name="Grigoriev I.V."/>
            <person name="Debuchy R."/>
            <person name="Gladieux P."/>
            <person name="Hiltunen Thoren M."/>
            <person name="Johannesson H."/>
        </authorList>
    </citation>
    <scope>NUCLEOTIDE SEQUENCE</scope>
    <source>
        <strain evidence="2">CBS 314.62</strain>
    </source>
</reference>
<dbReference type="Proteomes" id="UP001270362">
    <property type="component" value="Unassembled WGS sequence"/>
</dbReference>
<gene>
    <name evidence="2" type="ORF">B0T22DRAFT_521464</name>
</gene>
<feature type="compositionally biased region" description="Polar residues" evidence="1">
    <location>
        <begin position="45"/>
        <end position="58"/>
    </location>
</feature>
<sequence>MARQIQEQLAAELDRAITSWGGLFAHENGPGYGHPSDVGSPTAPQPHQETASGSASQHFNSLTPQAQISQIPFHSAAQPTANPAIFELSYLTPWWMSKQNEYALLDAQEQALLERSARAASDNRCRPTGFQPVRQEVTSKEPNPSVQPSPFRPMPDIEFVDEYYDPHFWEKNLRPGNIWTNPPRTVYTDEPVSPRTILAYYPNEIPRCRLPGV</sequence>
<organism evidence="2 3">
    <name type="scientific">Podospora appendiculata</name>
    <dbReference type="NCBI Taxonomy" id="314037"/>
    <lineage>
        <taxon>Eukaryota</taxon>
        <taxon>Fungi</taxon>
        <taxon>Dikarya</taxon>
        <taxon>Ascomycota</taxon>
        <taxon>Pezizomycotina</taxon>
        <taxon>Sordariomycetes</taxon>
        <taxon>Sordariomycetidae</taxon>
        <taxon>Sordariales</taxon>
        <taxon>Podosporaceae</taxon>
        <taxon>Podospora</taxon>
    </lineage>
</organism>
<dbReference type="AlphaFoldDB" id="A0AAE1C7X7"/>
<feature type="region of interest" description="Disordered" evidence="1">
    <location>
        <begin position="28"/>
        <end position="58"/>
    </location>
</feature>
<protein>
    <submittedName>
        <fullName evidence="2">Uncharacterized protein</fullName>
    </submittedName>
</protein>